<gene>
    <name evidence="1" type="ORF">ENE75_20255</name>
</gene>
<organism evidence="1 2">
    <name type="scientific">Rubrivivax albus</name>
    <dbReference type="NCBI Taxonomy" id="2499835"/>
    <lineage>
        <taxon>Bacteria</taxon>
        <taxon>Pseudomonadati</taxon>
        <taxon>Pseudomonadota</taxon>
        <taxon>Betaproteobacteria</taxon>
        <taxon>Burkholderiales</taxon>
        <taxon>Sphaerotilaceae</taxon>
        <taxon>Rubrivivax</taxon>
    </lineage>
</organism>
<proteinExistence type="predicted"/>
<sequence length="183" mass="19865">MTAPTLAWPAAADEARLGLVTLVHRVQIDVPPAAVWRYVADAAHWPAWQPDTRKVDPLPAGPQGVGSTIVQLAAVGDGSEPVTWQVLAAEPGRLWVAAADTPRHWRRQVLELQPLGTAATRLTRTVSGCSRSPLARWADRWTLPRAWAGPAQDALAALKLKLEAVHAPPEVVPPPVPRWRAER</sequence>
<dbReference type="Pfam" id="PF10604">
    <property type="entry name" value="Polyketide_cyc2"/>
    <property type="match status" value="1"/>
</dbReference>
<keyword evidence="2" id="KW-1185">Reference proteome</keyword>
<dbReference type="SUPFAM" id="SSF55961">
    <property type="entry name" value="Bet v1-like"/>
    <property type="match status" value="1"/>
</dbReference>
<dbReference type="Gene3D" id="3.30.530.20">
    <property type="match status" value="1"/>
</dbReference>
<accession>A0A3S2UMW2</accession>
<evidence type="ECO:0000313" key="2">
    <source>
        <dbReference type="Proteomes" id="UP000288178"/>
    </source>
</evidence>
<dbReference type="AlphaFoldDB" id="A0A3S2UMW2"/>
<dbReference type="InterPro" id="IPR023393">
    <property type="entry name" value="START-like_dom_sf"/>
</dbReference>
<dbReference type="RefSeq" id="WP_128200159.1">
    <property type="nucleotide sequence ID" value="NZ_SACT01000008.1"/>
</dbReference>
<reference evidence="1 2" key="1">
    <citation type="submission" date="2019-01" db="EMBL/GenBank/DDBJ databases">
        <authorList>
            <person name="Chen W.-M."/>
        </authorList>
    </citation>
    <scope>NUCLEOTIDE SEQUENCE [LARGE SCALE GENOMIC DNA]</scope>
    <source>
        <strain evidence="1 2">ICH-3</strain>
    </source>
</reference>
<dbReference type="InterPro" id="IPR019587">
    <property type="entry name" value="Polyketide_cyclase/dehydratase"/>
</dbReference>
<name>A0A3S2UMW2_9BURK</name>
<protein>
    <recommendedName>
        <fullName evidence="3">SRPBCC family protein</fullName>
    </recommendedName>
</protein>
<dbReference type="EMBL" id="SACT01000008">
    <property type="protein sequence ID" value="RVT49408.1"/>
    <property type="molecule type" value="Genomic_DNA"/>
</dbReference>
<evidence type="ECO:0008006" key="3">
    <source>
        <dbReference type="Google" id="ProtNLM"/>
    </source>
</evidence>
<evidence type="ECO:0000313" key="1">
    <source>
        <dbReference type="EMBL" id="RVT49408.1"/>
    </source>
</evidence>
<dbReference type="Proteomes" id="UP000288178">
    <property type="component" value="Unassembled WGS sequence"/>
</dbReference>
<dbReference type="OrthoDB" id="5965958at2"/>
<comment type="caution">
    <text evidence="1">The sequence shown here is derived from an EMBL/GenBank/DDBJ whole genome shotgun (WGS) entry which is preliminary data.</text>
</comment>